<dbReference type="Proteomes" id="UP000214588">
    <property type="component" value="Unassembled WGS sequence"/>
</dbReference>
<name>A0A226C0F9_9FIRM</name>
<comment type="caution">
    <text evidence="1">The sequence shown here is derived from an EMBL/GenBank/DDBJ whole genome shotgun (WGS) entry which is preliminary data.</text>
</comment>
<dbReference type="AlphaFoldDB" id="A0A226C0F9"/>
<evidence type="ECO:0008006" key="3">
    <source>
        <dbReference type="Google" id="ProtNLM"/>
    </source>
</evidence>
<gene>
    <name evidence="1" type="ORF">CDO51_06010</name>
</gene>
<reference evidence="1 2" key="1">
    <citation type="submission" date="2017-06" db="EMBL/GenBank/DDBJ databases">
        <title>Draft Genome Sequence of Natranaerobius trueperi halophilic, alkalithermophilic bacteria from soda lakes.</title>
        <authorList>
            <person name="Zhao B."/>
        </authorList>
    </citation>
    <scope>NUCLEOTIDE SEQUENCE [LARGE SCALE GENOMIC DNA]</scope>
    <source>
        <strain evidence="1 2">DSM 18760</strain>
    </source>
</reference>
<dbReference type="EMBL" id="NIQC01000010">
    <property type="protein sequence ID" value="OWZ83939.1"/>
    <property type="molecule type" value="Genomic_DNA"/>
</dbReference>
<proteinExistence type="predicted"/>
<dbReference type="RefSeq" id="WP_089023399.1">
    <property type="nucleotide sequence ID" value="NZ_NIQC01000010.1"/>
</dbReference>
<accession>A0A226C0F9</accession>
<organism evidence="1 2">
    <name type="scientific">Natranaerobius trueperi</name>
    <dbReference type="NCBI Taxonomy" id="759412"/>
    <lineage>
        <taxon>Bacteria</taxon>
        <taxon>Bacillati</taxon>
        <taxon>Bacillota</taxon>
        <taxon>Clostridia</taxon>
        <taxon>Natranaerobiales</taxon>
        <taxon>Natranaerobiaceae</taxon>
        <taxon>Natranaerobius</taxon>
    </lineage>
</organism>
<evidence type="ECO:0000313" key="2">
    <source>
        <dbReference type="Proteomes" id="UP000214588"/>
    </source>
</evidence>
<protein>
    <recommendedName>
        <fullName evidence="3">Zinc ribbon domain-containing protein</fullName>
    </recommendedName>
</protein>
<sequence>MSFKYICENCSNEFYPPWWKGSSVESECVFCGSQGINEVRISYQEYYNDMVKKIPRRELGGG</sequence>
<evidence type="ECO:0000313" key="1">
    <source>
        <dbReference type="EMBL" id="OWZ83939.1"/>
    </source>
</evidence>
<keyword evidence="2" id="KW-1185">Reference proteome</keyword>